<protein>
    <submittedName>
        <fullName evidence="1">Uncharacterized protein</fullName>
    </submittedName>
</protein>
<dbReference type="EMBL" id="LSMT01000707">
    <property type="protein sequence ID" value="PFX14949.1"/>
    <property type="molecule type" value="Genomic_DNA"/>
</dbReference>
<gene>
    <name evidence="1" type="ORF">AWC38_SpisGene20860</name>
</gene>
<accession>A0A2B4RDR9</accession>
<sequence length="272" mass="31315">MADVPGGDAPTFREVLQNKLITTSNLIQNQPNGLDNDFVIEMVEDLLKNVVTLDSEIVYRCLFEAHDILLENTNGVHSVASTSVAYNGEEELDRVVEEIKETHPNCGSKILVWILRYAREHLLITFDDAVISEEEFVLVYDYNKSSNLDLRHDQYFLFDLDNMVEGECLAEFRVRKRDISHLEEALQIPEEFTLEQRSVVGGKEGLRMFLKRLTYPCRYGDMYTRFGRPVSVLCMATNCVLDHIYSIHHRRINHWNAEILGPAALQVYADTK</sequence>
<name>A0A2B4RDR9_STYPI</name>
<dbReference type="Proteomes" id="UP000225706">
    <property type="component" value="Unassembled WGS sequence"/>
</dbReference>
<reference evidence="2" key="1">
    <citation type="journal article" date="2017" name="bioRxiv">
        <title>Comparative analysis of the genomes of Stylophora pistillata and Acropora digitifera provides evidence for extensive differences between species of corals.</title>
        <authorList>
            <person name="Voolstra C.R."/>
            <person name="Li Y."/>
            <person name="Liew Y.J."/>
            <person name="Baumgarten S."/>
            <person name="Zoccola D."/>
            <person name="Flot J.-F."/>
            <person name="Tambutte S."/>
            <person name="Allemand D."/>
            <person name="Aranda M."/>
        </authorList>
    </citation>
    <scope>NUCLEOTIDE SEQUENCE [LARGE SCALE GENOMIC DNA]</scope>
</reference>
<dbReference type="PANTHER" id="PTHR34615:SF1">
    <property type="entry name" value="PX DOMAIN-CONTAINING PROTEIN"/>
    <property type="match status" value="1"/>
</dbReference>
<keyword evidence="2" id="KW-1185">Reference proteome</keyword>
<comment type="caution">
    <text evidence="1">The sequence shown here is derived from an EMBL/GenBank/DDBJ whole genome shotgun (WGS) entry which is preliminary data.</text>
</comment>
<evidence type="ECO:0000313" key="2">
    <source>
        <dbReference type="Proteomes" id="UP000225706"/>
    </source>
</evidence>
<proteinExistence type="predicted"/>
<evidence type="ECO:0000313" key="1">
    <source>
        <dbReference type="EMBL" id="PFX14949.1"/>
    </source>
</evidence>
<organism evidence="1 2">
    <name type="scientific">Stylophora pistillata</name>
    <name type="common">Smooth cauliflower coral</name>
    <dbReference type="NCBI Taxonomy" id="50429"/>
    <lineage>
        <taxon>Eukaryota</taxon>
        <taxon>Metazoa</taxon>
        <taxon>Cnidaria</taxon>
        <taxon>Anthozoa</taxon>
        <taxon>Hexacorallia</taxon>
        <taxon>Scleractinia</taxon>
        <taxon>Astrocoeniina</taxon>
        <taxon>Pocilloporidae</taxon>
        <taxon>Stylophora</taxon>
    </lineage>
</organism>
<dbReference type="OrthoDB" id="5967254at2759"/>
<dbReference type="AlphaFoldDB" id="A0A2B4RDR9"/>
<dbReference type="PANTHER" id="PTHR34615">
    <property type="entry name" value="PX DOMAIN-CONTAINING PROTEIN"/>
    <property type="match status" value="1"/>
</dbReference>